<evidence type="ECO:0000256" key="2">
    <source>
        <dbReference type="ARBA" id="ARBA00022630"/>
    </source>
</evidence>
<keyword evidence="4" id="KW-0274">FAD</keyword>
<dbReference type="Proteomes" id="UP001280121">
    <property type="component" value="Unassembled WGS sequence"/>
</dbReference>
<proteinExistence type="predicted"/>
<dbReference type="PRINTS" id="PR00466">
    <property type="entry name" value="GP91PHOX"/>
</dbReference>
<evidence type="ECO:0000256" key="7">
    <source>
        <dbReference type="ARBA" id="ARBA00023136"/>
    </source>
</evidence>
<keyword evidence="3 8" id="KW-0812">Transmembrane</keyword>
<dbReference type="Gene3D" id="2.40.30.10">
    <property type="entry name" value="Translation factors"/>
    <property type="match status" value="1"/>
</dbReference>
<dbReference type="EMBL" id="JANJYI010000008">
    <property type="protein sequence ID" value="KAK2640213.1"/>
    <property type="molecule type" value="Genomic_DNA"/>
</dbReference>
<dbReference type="PANTHER" id="PTHR11972:SF69">
    <property type="entry name" value="FERRIC REDUCTION OXIDASE 6-RELATED"/>
    <property type="match status" value="1"/>
</dbReference>
<feature type="domain" description="FAD-binding FR-type" evidence="9">
    <location>
        <begin position="348"/>
        <end position="458"/>
    </location>
</feature>
<feature type="transmembrane region" description="Helical" evidence="8">
    <location>
        <begin position="151"/>
        <end position="170"/>
    </location>
</feature>
<feature type="transmembrane region" description="Helical" evidence="8">
    <location>
        <begin position="619"/>
        <end position="641"/>
    </location>
</feature>
<evidence type="ECO:0000256" key="8">
    <source>
        <dbReference type="SAM" id="Phobius"/>
    </source>
</evidence>
<dbReference type="InterPro" id="IPR017927">
    <property type="entry name" value="FAD-bd_FR_type"/>
</dbReference>
<feature type="transmembrane region" description="Helical" evidence="8">
    <location>
        <begin position="191"/>
        <end position="213"/>
    </location>
</feature>
<evidence type="ECO:0000259" key="9">
    <source>
        <dbReference type="PROSITE" id="PS51384"/>
    </source>
</evidence>
<gene>
    <name evidence="10" type="ORF">Ddye_028008</name>
</gene>
<dbReference type="PANTHER" id="PTHR11972">
    <property type="entry name" value="NADPH OXIDASE"/>
    <property type="match status" value="1"/>
</dbReference>
<feature type="transmembrane region" description="Helical" evidence="8">
    <location>
        <begin position="311"/>
        <end position="340"/>
    </location>
</feature>
<feature type="transmembrane region" description="Helical" evidence="8">
    <location>
        <begin position="586"/>
        <end position="607"/>
    </location>
</feature>
<dbReference type="SUPFAM" id="SSF63380">
    <property type="entry name" value="Riboflavin synthase domain-like"/>
    <property type="match status" value="1"/>
</dbReference>
<evidence type="ECO:0000256" key="4">
    <source>
        <dbReference type="ARBA" id="ARBA00022827"/>
    </source>
</evidence>
<organism evidence="10 11">
    <name type="scientific">Dipteronia dyeriana</name>
    <dbReference type="NCBI Taxonomy" id="168575"/>
    <lineage>
        <taxon>Eukaryota</taxon>
        <taxon>Viridiplantae</taxon>
        <taxon>Streptophyta</taxon>
        <taxon>Embryophyta</taxon>
        <taxon>Tracheophyta</taxon>
        <taxon>Spermatophyta</taxon>
        <taxon>Magnoliopsida</taxon>
        <taxon>eudicotyledons</taxon>
        <taxon>Gunneridae</taxon>
        <taxon>Pentapetalae</taxon>
        <taxon>rosids</taxon>
        <taxon>malvids</taxon>
        <taxon>Sapindales</taxon>
        <taxon>Sapindaceae</taxon>
        <taxon>Hippocastanoideae</taxon>
        <taxon>Acereae</taxon>
        <taxon>Dipteronia</taxon>
    </lineage>
</organism>
<keyword evidence="7 8" id="KW-0472">Membrane</keyword>
<evidence type="ECO:0000313" key="11">
    <source>
        <dbReference type="Proteomes" id="UP001280121"/>
    </source>
</evidence>
<dbReference type="PROSITE" id="PS51384">
    <property type="entry name" value="FAD_FR"/>
    <property type="match status" value="1"/>
</dbReference>
<keyword evidence="11" id="KW-1185">Reference proteome</keyword>
<dbReference type="InterPro" id="IPR039261">
    <property type="entry name" value="FNR_nucleotide-bd"/>
</dbReference>
<dbReference type="CDD" id="cd06186">
    <property type="entry name" value="NOX_Duox_like_FAD_NADP"/>
    <property type="match status" value="1"/>
</dbReference>
<dbReference type="SFLD" id="SFLDS00052">
    <property type="entry name" value="Ferric_Reductase_Domain"/>
    <property type="match status" value="1"/>
</dbReference>
<evidence type="ECO:0000256" key="1">
    <source>
        <dbReference type="ARBA" id="ARBA00004141"/>
    </source>
</evidence>
<dbReference type="AlphaFoldDB" id="A0AAD9TQN0"/>
<feature type="transmembrane region" description="Helical" evidence="8">
    <location>
        <begin position="37"/>
        <end position="59"/>
    </location>
</feature>
<comment type="subcellular location">
    <subcellularLocation>
        <location evidence="1">Membrane</location>
        <topology evidence="1">Multi-pass membrane protein</topology>
    </subcellularLocation>
</comment>
<dbReference type="SFLD" id="SFLDG01168">
    <property type="entry name" value="Ferric_reductase_subgroup_(FRE"/>
    <property type="match status" value="1"/>
</dbReference>
<reference evidence="10" key="1">
    <citation type="journal article" date="2023" name="Plant J.">
        <title>Genome sequences and population genomics provide insights into the demographic history, inbreeding, and mutation load of two 'living fossil' tree species of Dipteronia.</title>
        <authorList>
            <person name="Feng Y."/>
            <person name="Comes H.P."/>
            <person name="Chen J."/>
            <person name="Zhu S."/>
            <person name="Lu R."/>
            <person name="Zhang X."/>
            <person name="Li P."/>
            <person name="Qiu J."/>
            <person name="Olsen K.M."/>
            <person name="Qiu Y."/>
        </authorList>
    </citation>
    <scope>NUCLEOTIDE SEQUENCE</scope>
    <source>
        <strain evidence="10">KIB01</strain>
    </source>
</reference>
<feature type="transmembrane region" description="Helical" evidence="8">
    <location>
        <begin position="79"/>
        <end position="107"/>
    </location>
</feature>
<dbReference type="Pfam" id="PF01794">
    <property type="entry name" value="Ferric_reduct"/>
    <property type="match status" value="1"/>
</dbReference>
<keyword evidence="6" id="KW-0560">Oxidoreductase</keyword>
<feature type="transmembrane region" description="Helical" evidence="8">
    <location>
        <begin position="274"/>
        <end position="291"/>
    </location>
</feature>
<dbReference type="GO" id="GO:0005886">
    <property type="term" value="C:plasma membrane"/>
    <property type="evidence" value="ECO:0007669"/>
    <property type="project" value="TreeGrafter"/>
</dbReference>
<dbReference type="InterPro" id="IPR000778">
    <property type="entry name" value="Cyt_b245_heavy_chain"/>
</dbReference>
<dbReference type="InterPro" id="IPR017938">
    <property type="entry name" value="Riboflavin_synthase-like_b-brl"/>
</dbReference>
<dbReference type="Pfam" id="PF08030">
    <property type="entry name" value="NAD_binding_6"/>
    <property type="match status" value="1"/>
</dbReference>
<dbReference type="SUPFAM" id="SSF52343">
    <property type="entry name" value="Ferredoxin reductase-like, C-terminal NADP-linked domain"/>
    <property type="match status" value="1"/>
</dbReference>
<evidence type="ECO:0000256" key="3">
    <source>
        <dbReference type="ARBA" id="ARBA00022692"/>
    </source>
</evidence>
<dbReference type="InterPro" id="IPR013112">
    <property type="entry name" value="FAD-bd_8"/>
</dbReference>
<dbReference type="InterPro" id="IPR013121">
    <property type="entry name" value="Fe_red_NAD-bd_6"/>
</dbReference>
<dbReference type="GO" id="GO:0000293">
    <property type="term" value="F:ferric-chelate reductase activity"/>
    <property type="evidence" value="ECO:0007669"/>
    <property type="project" value="TreeGrafter"/>
</dbReference>
<comment type="caution">
    <text evidence="10">The sequence shown here is derived from an EMBL/GenBank/DDBJ whole genome shotgun (WGS) entry which is preliminary data.</text>
</comment>
<feature type="transmembrane region" description="Helical" evidence="8">
    <location>
        <begin position="233"/>
        <end position="254"/>
    </location>
</feature>
<sequence>MEENLAQDYHHQQPLLATHHHQYDYTRKISGLLLSSVKWVLIILMWVVFVTWVVLIFLYPLNSVNYWVKDLTKHTLATFLGIEGAAFLIFSGPILVIAFLSIPYLIISRKQQLHHHEYEKKNSGKYGWSHRLSTFPVLVDGPFGVVSAAEVIGIIWFIVFVIWAVFVYALRDLTILDEAELTTQTKISYMLQIAGLSVGLIGIFCLAFLFVPISRGSILLRLIDVPFGHAVRYHVWLGHLTMIFFTLHGLLYIIAWTMDGTLLQNILEWAESGVAKLAGVIGLAAGLLIWVTSVPPVRKHYFEVFYYTHHLYIIFVIFLAMHVGVIFFSIVAGSIILFMLDRFLRFCQSRNTVDVVSATCFSTGILKLVLSKPKNLQYNALSFIFVRVKEVSRLQWHPFSVSSSSLDGDHIHLSVFIRALGGWTRKINENFSSQSFAELHDLHPQINVEGPYGHELPHHLMYEKIILIAGGVGIAPFLAVLSDIFHHTKQGKPCLLKHILLVWAVKTSNDLSLLSATDVNLIHSNFSNKVNLEFQVYITQESEPPLEAETRLDDKAIKSFAFPLANRRNMLSGLVCAGNNIIWPGIYLITSTIGFLILVGSLNTFYINPNDIPTGWFHGILYLACMAASVLIFGGSVIGLWHLWESKFSQMSCDQHSRQHYNEPETETRNDLCEYLACSTAIQYGIRPNIKDILESIQGHVNVGVIVCGPPSLESNVAKQCRSLNMRRNIHRAIFHFHTHNLHM</sequence>
<dbReference type="Pfam" id="PF08022">
    <property type="entry name" value="FAD_binding_8"/>
    <property type="match status" value="1"/>
</dbReference>
<name>A0AAD9TQN0_9ROSI</name>
<evidence type="ECO:0000256" key="5">
    <source>
        <dbReference type="ARBA" id="ARBA00022989"/>
    </source>
</evidence>
<keyword evidence="2" id="KW-0285">Flavoprotein</keyword>
<dbReference type="InterPro" id="IPR050369">
    <property type="entry name" value="RBOH/FRE"/>
</dbReference>
<dbReference type="InterPro" id="IPR013130">
    <property type="entry name" value="Fe3_Rdtase_TM_dom"/>
</dbReference>
<protein>
    <recommendedName>
        <fullName evidence="9">FAD-binding FR-type domain-containing protein</fullName>
    </recommendedName>
</protein>
<dbReference type="Gene3D" id="3.40.50.80">
    <property type="entry name" value="Nucleotide-binding domain of ferredoxin-NADP reductase (FNR) module"/>
    <property type="match status" value="2"/>
</dbReference>
<keyword evidence="5 8" id="KW-1133">Transmembrane helix</keyword>
<accession>A0AAD9TQN0</accession>
<evidence type="ECO:0000256" key="6">
    <source>
        <dbReference type="ARBA" id="ARBA00023002"/>
    </source>
</evidence>
<evidence type="ECO:0000313" key="10">
    <source>
        <dbReference type="EMBL" id="KAK2640213.1"/>
    </source>
</evidence>